<dbReference type="SUPFAM" id="SSF55797">
    <property type="entry name" value="PR-1-like"/>
    <property type="match status" value="1"/>
</dbReference>
<evidence type="ECO:0000256" key="2">
    <source>
        <dbReference type="SAM" id="SignalP"/>
    </source>
</evidence>
<reference evidence="4 5" key="1">
    <citation type="submission" date="2020-12" db="EMBL/GenBank/DDBJ databases">
        <title>Revised draft genomes of Rhodomicrobium vannielii ATCC 17100 and Rhodomicrobium udaipurense JA643.</title>
        <authorList>
            <person name="Conners E.M."/>
            <person name="Davenport E.J."/>
            <person name="Bose A."/>
        </authorList>
    </citation>
    <scope>NUCLEOTIDE SEQUENCE [LARGE SCALE GENOMIC DNA]</scope>
    <source>
        <strain evidence="4 5">JA643</strain>
    </source>
</reference>
<dbReference type="AlphaFoldDB" id="A0A8I1GHI4"/>
<proteinExistence type="predicted"/>
<evidence type="ECO:0000313" key="5">
    <source>
        <dbReference type="Proteomes" id="UP000623250"/>
    </source>
</evidence>
<evidence type="ECO:0000313" key="4">
    <source>
        <dbReference type="EMBL" id="MBJ7544111.1"/>
    </source>
</evidence>
<evidence type="ECO:0000259" key="3">
    <source>
        <dbReference type="Pfam" id="PF00188"/>
    </source>
</evidence>
<feature type="domain" description="SCP" evidence="3">
    <location>
        <begin position="40"/>
        <end position="158"/>
    </location>
</feature>
<feature type="signal peptide" evidence="2">
    <location>
        <begin position="1"/>
        <end position="23"/>
    </location>
</feature>
<dbReference type="PANTHER" id="PTHR31157:SF1">
    <property type="entry name" value="SCP DOMAIN-CONTAINING PROTEIN"/>
    <property type="match status" value="1"/>
</dbReference>
<protein>
    <submittedName>
        <fullName evidence="4">CAP domain-containing protein</fullName>
    </submittedName>
</protein>
<feature type="compositionally biased region" description="Pro residues" evidence="1">
    <location>
        <begin position="191"/>
        <end position="203"/>
    </location>
</feature>
<dbReference type="RefSeq" id="WP_037239927.1">
    <property type="nucleotide sequence ID" value="NZ_JAEMUK010000041.1"/>
</dbReference>
<gene>
    <name evidence="4" type="ORF">JDN41_11165</name>
</gene>
<comment type="caution">
    <text evidence="4">The sequence shown here is derived from an EMBL/GenBank/DDBJ whole genome shotgun (WGS) entry which is preliminary data.</text>
</comment>
<name>A0A8I1GHI4_9HYPH</name>
<accession>A0A8I1GHI4</accession>
<evidence type="ECO:0000256" key="1">
    <source>
        <dbReference type="SAM" id="MobiDB-lite"/>
    </source>
</evidence>
<organism evidence="4 5">
    <name type="scientific">Rhodomicrobium udaipurense</name>
    <dbReference type="NCBI Taxonomy" id="1202716"/>
    <lineage>
        <taxon>Bacteria</taxon>
        <taxon>Pseudomonadati</taxon>
        <taxon>Pseudomonadota</taxon>
        <taxon>Alphaproteobacteria</taxon>
        <taxon>Hyphomicrobiales</taxon>
        <taxon>Hyphomicrobiaceae</taxon>
        <taxon>Rhodomicrobium</taxon>
    </lineage>
</organism>
<dbReference type="Gene3D" id="3.40.33.10">
    <property type="entry name" value="CAP"/>
    <property type="match status" value="1"/>
</dbReference>
<dbReference type="InterPro" id="IPR014044">
    <property type="entry name" value="CAP_dom"/>
</dbReference>
<dbReference type="CDD" id="cd05379">
    <property type="entry name" value="CAP_bacterial"/>
    <property type="match status" value="1"/>
</dbReference>
<feature type="region of interest" description="Disordered" evidence="1">
    <location>
        <begin position="182"/>
        <end position="203"/>
    </location>
</feature>
<dbReference type="PANTHER" id="PTHR31157">
    <property type="entry name" value="SCP DOMAIN-CONTAINING PROTEIN"/>
    <property type="match status" value="1"/>
</dbReference>
<keyword evidence="5" id="KW-1185">Reference proteome</keyword>
<sequence length="203" mass="21958">MSSRLFLVVLAAMTASGMAAAHAQDYPLDRAAVSRAVIAETNAWRAAKRLPPVSSHPQLEAAATAYARYLAQTEGVGHTADGRSPAIRVRATGYNYCFLAENMWGGWRRPNPMTEAEASKKAMDDWKKSPGHNANLLSKGKSIGVGVAAWRQGDRVVFRMVQMFGTADCAPRSKAKPFVTKVTQKVAPKKAPAPQPQQKPTPQ</sequence>
<dbReference type="EMBL" id="JAEMUK010000041">
    <property type="protein sequence ID" value="MBJ7544111.1"/>
    <property type="molecule type" value="Genomic_DNA"/>
</dbReference>
<keyword evidence="2" id="KW-0732">Signal</keyword>
<feature type="chain" id="PRO_5034706133" evidence="2">
    <location>
        <begin position="24"/>
        <end position="203"/>
    </location>
</feature>
<dbReference type="Proteomes" id="UP000623250">
    <property type="component" value="Unassembled WGS sequence"/>
</dbReference>
<dbReference type="Pfam" id="PF00188">
    <property type="entry name" value="CAP"/>
    <property type="match status" value="1"/>
</dbReference>
<dbReference type="InterPro" id="IPR035940">
    <property type="entry name" value="CAP_sf"/>
</dbReference>